<dbReference type="KEGG" id="kme:H0A61_02374"/>
<gene>
    <name evidence="1" type="ORF">H0A61_02374</name>
</gene>
<organism evidence="1 2">
    <name type="scientific">Koleobacter methoxysyntrophicus</name>
    <dbReference type="NCBI Taxonomy" id="2751313"/>
    <lineage>
        <taxon>Bacteria</taxon>
        <taxon>Bacillati</taxon>
        <taxon>Bacillota</taxon>
        <taxon>Clostridia</taxon>
        <taxon>Koleobacterales</taxon>
        <taxon>Koleobacteraceae</taxon>
        <taxon>Koleobacter</taxon>
    </lineage>
</organism>
<keyword evidence="2" id="KW-1185">Reference proteome</keyword>
<reference evidence="1" key="1">
    <citation type="submission" date="2020-07" db="EMBL/GenBank/DDBJ databases">
        <title>Koleobacter methoxysyntrophicus gen. nov., sp. nov., a novel anaerobic bacterium isolated from deep subsurface oil field and proposal of Koleobacterales ord. nov. in the phylum Firmicutes.</title>
        <authorList>
            <person name="Sakamoto S."/>
            <person name="Tamaki H."/>
        </authorList>
    </citation>
    <scope>NUCLEOTIDE SEQUENCE</scope>
    <source>
        <strain evidence="1">NRmbB1</strain>
    </source>
</reference>
<name>A0A8A0RPZ6_9FIRM</name>
<accession>A0A8A0RPZ6</accession>
<dbReference type="AlphaFoldDB" id="A0A8A0RPZ6"/>
<proteinExistence type="predicted"/>
<dbReference type="Proteomes" id="UP000662904">
    <property type="component" value="Chromosome"/>
</dbReference>
<dbReference type="InterPro" id="IPR027417">
    <property type="entry name" value="P-loop_NTPase"/>
</dbReference>
<dbReference type="SUPFAM" id="SSF52540">
    <property type="entry name" value="P-loop containing nucleoside triphosphate hydrolases"/>
    <property type="match status" value="1"/>
</dbReference>
<sequence>MDFSNFTIAIVGPCASGKTTLAEFLNSKGFKAYSVAQEHSCVTKLWSKKNPDILIYLDVNIQAIKNRRNVQWGEERLIQQKKRLAKALEQCDIYIPTSNLSKEQVCIKAFEEVLSILKGEGR</sequence>
<protein>
    <submittedName>
        <fullName evidence="1">Uncharacterized protein</fullName>
    </submittedName>
</protein>
<evidence type="ECO:0000313" key="2">
    <source>
        <dbReference type="Proteomes" id="UP000662904"/>
    </source>
</evidence>
<dbReference type="RefSeq" id="WP_206707311.1">
    <property type="nucleotide sequence ID" value="NZ_CP059066.1"/>
</dbReference>
<dbReference type="EMBL" id="CP059066">
    <property type="protein sequence ID" value="QSQ09982.1"/>
    <property type="molecule type" value="Genomic_DNA"/>
</dbReference>
<evidence type="ECO:0000313" key="1">
    <source>
        <dbReference type="EMBL" id="QSQ09982.1"/>
    </source>
</evidence>